<dbReference type="SUPFAM" id="SSF53335">
    <property type="entry name" value="S-adenosyl-L-methionine-dependent methyltransferases"/>
    <property type="match status" value="1"/>
</dbReference>
<evidence type="ECO:0000313" key="5">
    <source>
        <dbReference type="EMBL" id="KAI1861938.1"/>
    </source>
</evidence>
<dbReference type="Proteomes" id="UP000829685">
    <property type="component" value="Unassembled WGS sequence"/>
</dbReference>
<dbReference type="SMART" id="SM00823">
    <property type="entry name" value="PKS_PP"/>
    <property type="match status" value="1"/>
</dbReference>
<dbReference type="PROSITE" id="PS00012">
    <property type="entry name" value="PHOSPHOPANTETHEINE"/>
    <property type="match status" value="1"/>
</dbReference>
<dbReference type="GO" id="GO:0016491">
    <property type="term" value="F:oxidoreductase activity"/>
    <property type="evidence" value="ECO:0007669"/>
    <property type="project" value="UniProtKB-KW"/>
</dbReference>
<evidence type="ECO:0000256" key="1">
    <source>
        <dbReference type="ARBA" id="ARBA00022450"/>
    </source>
</evidence>
<sequence>MGPIGRAHVAVAHNLADFIRGKAEPLELLTQTGILREYYAGLHKFRHAKHIVSFVDLLAHQNPGMDILEVGGGTGSGTCNIVNALASRGDRSGGPLRCHRYDFTDISASFVRQAKDYCCQFASQMTFGMLDIERDFEEQYYHTTRYDLVIAEAFDETGWLPGHIFGLFPGWWPNGDKERLSPNLMPDSWDILLRSNGFSGVEIVRDSETGADSAYHFGWLVSTANDEPSLVRQPDQLTTRVRLVIMGDSMDQTMVSYKLQCYLKDEAAMAATTVHLENASDLAHDDTETLNILLVDYDQSFLESLNYRKWKLLQLLVSNSRKLLWVTAGGGRQGAPEHGMPDGLARTLRLENYGLQLITIALEGSEFSPRKGQYLAKIIQEMGCRARYENYEQEYVEIDGFLHTRRLVPDTYLQSLLEQGYTPQMTPIRLHSDVPLLLSKPSPGADYSPYFVRRSLISKELRSNRFQSHSISSADACYLIPQIAVAYNALIEVGRVCLDDHILIQGGNTLVGRAAMKLLAAHHIKNFWMVVSDEDEYNWAMRNFPISQHRIILRTWFECKPVLVETLKFDVVFAAGEFLNSGPYVHHSFRGARYIAVHDPVSMDRHKKKSPVPTPPPGMTAVIINPVEVLLSPESIAYACREDMAQKDVILRFDGTEIVDAASEPTMAHKLDPEASYLISGGFGGLGRETARWVVKRGARYLILLSRSGPQGLESAKLIADLRNEGVHVETPECDISDRRALRTALNHCSKGMPQIKGCIQASMVMKESLFGELKYEDWQAVTNPKVKGSWNLHLELPRGLDFLVLLSSVMGILGTGMLSSYNAANTYQDALARFRVAQAGAYPFSDFCDILDYFCDPKAELSNSVTSCQTICGVARPEHWSREDAEQFTVGQPFWGHVRHATSWAFEDVENEDSHTTDTRSKKQTQRDIIDRLEAANSPTEAVHVATKSLAEYMSHLLGVPEESIDPLRTIESYGVDSLSIINIRNWISKIFSVDVSVFELLRTIERAAAMISERYTLRAKSNDVSAGM</sequence>
<dbReference type="InterPro" id="IPR036291">
    <property type="entry name" value="NAD(P)-bd_dom_sf"/>
</dbReference>
<dbReference type="InterPro" id="IPR036736">
    <property type="entry name" value="ACP-like_sf"/>
</dbReference>
<evidence type="ECO:0000259" key="4">
    <source>
        <dbReference type="PROSITE" id="PS50075"/>
    </source>
</evidence>
<evidence type="ECO:0000313" key="6">
    <source>
        <dbReference type="Proteomes" id="UP000829685"/>
    </source>
</evidence>
<evidence type="ECO:0000256" key="3">
    <source>
        <dbReference type="ARBA" id="ARBA00023002"/>
    </source>
</evidence>
<name>A0A9Q0ALR3_9PEZI</name>
<evidence type="ECO:0000256" key="2">
    <source>
        <dbReference type="ARBA" id="ARBA00022553"/>
    </source>
</evidence>
<dbReference type="Gene3D" id="3.40.50.150">
    <property type="entry name" value="Vaccinia Virus protein VP39"/>
    <property type="match status" value="1"/>
</dbReference>
<keyword evidence="6" id="KW-1185">Reference proteome</keyword>
<organism evidence="5 6">
    <name type="scientific">Neoarthrinium moseri</name>
    <dbReference type="NCBI Taxonomy" id="1658444"/>
    <lineage>
        <taxon>Eukaryota</taxon>
        <taxon>Fungi</taxon>
        <taxon>Dikarya</taxon>
        <taxon>Ascomycota</taxon>
        <taxon>Pezizomycotina</taxon>
        <taxon>Sordariomycetes</taxon>
        <taxon>Xylariomycetidae</taxon>
        <taxon>Amphisphaeriales</taxon>
        <taxon>Apiosporaceae</taxon>
        <taxon>Neoarthrinium</taxon>
    </lineage>
</organism>
<dbReference type="GO" id="GO:0030639">
    <property type="term" value="P:polyketide biosynthetic process"/>
    <property type="evidence" value="ECO:0007669"/>
    <property type="project" value="UniProtKB-ARBA"/>
</dbReference>
<dbReference type="Pfam" id="PF23114">
    <property type="entry name" value="NAD-bd_HRPKS_sdrA"/>
    <property type="match status" value="1"/>
</dbReference>
<dbReference type="Pfam" id="PF08659">
    <property type="entry name" value="KR"/>
    <property type="match status" value="1"/>
</dbReference>
<dbReference type="GO" id="GO:0006633">
    <property type="term" value="P:fatty acid biosynthetic process"/>
    <property type="evidence" value="ECO:0007669"/>
    <property type="project" value="TreeGrafter"/>
</dbReference>
<protein>
    <recommendedName>
        <fullName evidence="4">Carrier domain-containing protein</fullName>
    </recommendedName>
</protein>
<dbReference type="InterPro" id="IPR057326">
    <property type="entry name" value="KR_dom"/>
</dbReference>
<dbReference type="PANTHER" id="PTHR43775">
    <property type="entry name" value="FATTY ACID SYNTHASE"/>
    <property type="match status" value="1"/>
</dbReference>
<reference evidence="5" key="1">
    <citation type="submission" date="2021-03" db="EMBL/GenBank/DDBJ databases">
        <title>Revisited historic fungal species revealed as producer of novel bioactive compounds through whole genome sequencing and comparative genomics.</title>
        <authorList>
            <person name="Vignolle G.A."/>
            <person name="Hochenegger N."/>
            <person name="Mach R.L."/>
            <person name="Mach-Aigner A.R."/>
            <person name="Javad Rahimi M."/>
            <person name="Salim K.A."/>
            <person name="Chan C.M."/>
            <person name="Lim L.B.L."/>
            <person name="Cai F."/>
            <person name="Druzhinina I.S."/>
            <person name="U'Ren J.M."/>
            <person name="Derntl C."/>
        </authorList>
    </citation>
    <scope>NUCLEOTIDE SEQUENCE</scope>
    <source>
        <strain evidence="5">TUCIM 5799</strain>
    </source>
</reference>
<dbReference type="SUPFAM" id="SSF47336">
    <property type="entry name" value="ACP-like"/>
    <property type="match status" value="1"/>
</dbReference>
<dbReference type="InterPro" id="IPR050091">
    <property type="entry name" value="PKS_NRPS_Biosynth_Enz"/>
</dbReference>
<dbReference type="PROSITE" id="PS50075">
    <property type="entry name" value="CARRIER"/>
    <property type="match status" value="1"/>
</dbReference>
<keyword evidence="3" id="KW-0560">Oxidoreductase</keyword>
<dbReference type="EMBL" id="JAFIMR010000028">
    <property type="protein sequence ID" value="KAI1861938.1"/>
    <property type="molecule type" value="Genomic_DNA"/>
</dbReference>
<feature type="domain" description="Carrier" evidence="4">
    <location>
        <begin position="942"/>
        <end position="1020"/>
    </location>
</feature>
<dbReference type="InterPro" id="IPR009081">
    <property type="entry name" value="PP-bd_ACP"/>
</dbReference>
<dbReference type="SMART" id="SM00822">
    <property type="entry name" value="PKS_KR"/>
    <property type="match status" value="1"/>
</dbReference>
<comment type="caution">
    <text evidence="5">The sequence shown here is derived from an EMBL/GenBank/DDBJ whole genome shotgun (WGS) entry which is preliminary data.</text>
</comment>
<keyword evidence="1" id="KW-0596">Phosphopantetheine</keyword>
<dbReference type="SUPFAM" id="SSF51735">
    <property type="entry name" value="NAD(P)-binding Rossmann-fold domains"/>
    <property type="match status" value="2"/>
</dbReference>
<dbReference type="AlphaFoldDB" id="A0A9Q0ALR3"/>
<dbReference type="InterPro" id="IPR029063">
    <property type="entry name" value="SAM-dependent_MTases_sf"/>
</dbReference>
<proteinExistence type="predicted"/>
<dbReference type="OrthoDB" id="329835at2759"/>
<dbReference type="Pfam" id="PF00550">
    <property type="entry name" value="PP-binding"/>
    <property type="match status" value="1"/>
</dbReference>
<dbReference type="InterPro" id="IPR013968">
    <property type="entry name" value="PKS_KR"/>
</dbReference>
<dbReference type="Gene3D" id="3.40.50.720">
    <property type="entry name" value="NAD(P)-binding Rossmann-like Domain"/>
    <property type="match status" value="2"/>
</dbReference>
<dbReference type="InterPro" id="IPR006162">
    <property type="entry name" value="Ppantetheine_attach_site"/>
</dbReference>
<keyword evidence="2" id="KW-0597">Phosphoprotein</keyword>
<dbReference type="Gene3D" id="1.10.1200.10">
    <property type="entry name" value="ACP-like"/>
    <property type="match status" value="1"/>
</dbReference>
<dbReference type="PANTHER" id="PTHR43775:SF37">
    <property type="entry name" value="SI:DKEY-61P9.11"/>
    <property type="match status" value="1"/>
</dbReference>
<dbReference type="InterPro" id="IPR020806">
    <property type="entry name" value="PKS_PP-bd"/>
</dbReference>
<dbReference type="InterPro" id="IPR056501">
    <property type="entry name" value="NAD-bd_HRPKS_sdrA"/>
</dbReference>
<gene>
    <name evidence="5" type="ORF">JX265_009441</name>
</gene>
<dbReference type="GO" id="GO:0004312">
    <property type="term" value="F:fatty acid synthase activity"/>
    <property type="evidence" value="ECO:0007669"/>
    <property type="project" value="TreeGrafter"/>
</dbReference>
<dbReference type="GO" id="GO:0031177">
    <property type="term" value="F:phosphopantetheine binding"/>
    <property type="evidence" value="ECO:0007669"/>
    <property type="project" value="InterPro"/>
</dbReference>
<accession>A0A9Q0ALR3</accession>